<accession>A0A7W6CN51</accession>
<evidence type="ECO:0008006" key="4">
    <source>
        <dbReference type="Google" id="ProtNLM"/>
    </source>
</evidence>
<reference evidence="2 3" key="1">
    <citation type="submission" date="2020-08" db="EMBL/GenBank/DDBJ databases">
        <title>Genomic Encyclopedia of Type Strains, Phase IV (KMG-IV): sequencing the most valuable type-strain genomes for metagenomic binning, comparative biology and taxonomic classification.</title>
        <authorList>
            <person name="Goeker M."/>
        </authorList>
    </citation>
    <scope>NUCLEOTIDE SEQUENCE [LARGE SCALE GENOMIC DNA]</scope>
    <source>
        <strain evidence="2 3">DSM 26575</strain>
    </source>
</reference>
<proteinExistence type="predicted"/>
<name>A0A7W6CN51_9HYPH</name>
<dbReference type="AlphaFoldDB" id="A0A7W6CN51"/>
<evidence type="ECO:0000256" key="1">
    <source>
        <dbReference type="SAM" id="SignalP"/>
    </source>
</evidence>
<sequence length="193" mass="20820">MFKFVLILALTSSANSAWADQIEPAAIIAAATGDWNGDGGSDLALLVAPPEPSNDVGIYLYLRDKNHALQRLVTMAPGKIWGNTRLDGMLGQDPSIEARSGGSIAVSSQNSAIGRSRWEQTLTIAYRDEQFVVAGYTYSYYDTLDTDDTGQCDYNILTGKVMAKGKALTVEPKTIAVSDWQDEVGQKACGFTE</sequence>
<evidence type="ECO:0000313" key="2">
    <source>
        <dbReference type="EMBL" id="MBB3964063.1"/>
    </source>
</evidence>
<dbReference type="Proteomes" id="UP000582090">
    <property type="component" value="Unassembled WGS sequence"/>
</dbReference>
<organism evidence="2 3">
    <name type="scientific">Rhizobium metallidurans</name>
    <dbReference type="NCBI Taxonomy" id="1265931"/>
    <lineage>
        <taxon>Bacteria</taxon>
        <taxon>Pseudomonadati</taxon>
        <taxon>Pseudomonadota</taxon>
        <taxon>Alphaproteobacteria</taxon>
        <taxon>Hyphomicrobiales</taxon>
        <taxon>Rhizobiaceae</taxon>
        <taxon>Rhizobium/Agrobacterium group</taxon>
        <taxon>Rhizobium</taxon>
    </lineage>
</organism>
<keyword evidence="3" id="KW-1185">Reference proteome</keyword>
<comment type="caution">
    <text evidence="2">The sequence shown here is derived from an EMBL/GenBank/DDBJ whole genome shotgun (WGS) entry which is preliminary data.</text>
</comment>
<protein>
    <recommendedName>
        <fullName evidence="4">VCBS repeat-containing protein</fullName>
    </recommendedName>
</protein>
<dbReference type="EMBL" id="JACIDW010000003">
    <property type="protein sequence ID" value="MBB3964063.1"/>
    <property type="molecule type" value="Genomic_DNA"/>
</dbReference>
<feature type="chain" id="PRO_5030861476" description="VCBS repeat-containing protein" evidence="1">
    <location>
        <begin position="20"/>
        <end position="193"/>
    </location>
</feature>
<keyword evidence="1" id="KW-0732">Signal</keyword>
<feature type="signal peptide" evidence="1">
    <location>
        <begin position="1"/>
        <end position="19"/>
    </location>
</feature>
<dbReference type="RefSeq" id="WP_183899702.1">
    <property type="nucleotide sequence ID" value="NZ_JACIDW010000003.1"/>
</dbReference>
<evidence type="ECO:0000313" key="3">
    <source>
        <dbReference type="Proteomes" id="UP000582090"/>
    </source>
</evidence>
<gene>
    <name evidence="2" type="ORF">GGQ67_001702</name>
</gene>